<feature type="compositionally biased region" description="Low complexity" evidence="1">
    <location>
        <begin position="10"/>
        <end position="24"/>
    </location>
</feature>
<name>A0ABR2Z8U7_9AGAR</name>
<comment type="caution">
    <text evidence="2">The sequence shown here is derived from an EMBL/GenBank/DDBJ whole genome shotgun (WGS) entry which is preliminary data.</text>
</comment>
<evidence type="ECO:0000313" key="3">
    <source>
        <dbReference type="Proteomes" id="UP001437256"/>
    </source>
</evidence>
<gene>
    <name evidence="2" type="ORF">AAF712_015628</name>
</gene>
<sequence>MDDDNISPTNLSPNDNDSFDPSSLTASTDAPPRPKPRPKGAARAVDTATLEDQGATGNGGCVADVEPVTPVPGDGNAADDRMVGTRVSSSDPLASNDVPPSPPVPDSAIDPFLLSDKLPGDQQRRPTTTPPPPPTDDISSCSSEVTVAEAATGSAGGKHKRRSTTPTGTVPAQDADTDHEAEGRGKRKRVPRRMVHLGASTHPRSKDDGSGGEDDMRAASASL</sequence>
<reference evidence="2 3" key="1">
    <citation type="submission" date="2024-05" db="EMBL/GenBank/DDBJ databases">
        <title>A draft genome resource for the thread blight pathogen Marasmius tenuissimus strain MS-2.</title>
        <authorList>
            <person name="Yulfo-Soto G.E."/>
            <person name="Baruah I.K."/>
            <person name="Amoako-Attah I."/>
            <person name="Bukari Y."/>
            <person name="Meinhardt L.W."/>
            <person name="Bailey B.A."/>
            <person name="Cohen S.P."/>
        </authorList>
    </citation>
    <scope>NUCLEOTIDE SEQUENCE [LARGE SCALE GENOMIC DNA]</scope>
    <source>
        <strain evidence="2 3">MS-2</strain>
    </source>
</reference>
<dbReference type="EMBL" id="JBBXMP010000453">
    <property type="protein sequence ID" value="KAL0057713.1"/>
    <property type="molecule type" value="Genomic_DNA"/>
</dbReference>
<organism evidence="2 3">
    <name type="scientific">Marasmius tenuissimus</name>
    <dbReference type="NCBI Taxonomy" id="585030"/>
    <lineage>
        <taxon>Eukaryota</taxon>
        <taxon>Fungi</taxon>
        <taxon>Dikarya</taxon>
        <taxon>Basidiomycota</taxon>
        <taxon>Agaricomycotina</taxon>
        <taxon>Agaricomycetes</taxon>
        <taxon>Agaricomycetidae</taxon>
        <taxon>Agaricales</taxon>
        <taxon>Marasmiineae</taxon>
        <taxon>Marasmiaceae</taxon>
        <taxon>Marasmius</taxon>
    </lineage>
</organism>
<protein>
    <submittedName>
        <fullName evidence="2">Uncharacterized protein</fullName>
    </submittedName>
</protein>
<feature type="compositionally biased region" description="Basic and acidic residues" evidence="1">
    <location>
        <begin position="204"/>
        <end position="217"/>
    </location>
</feature>
<evidence type="ECO:0000256" key="1">
    <source>
        <dbReference type="SAM" id="MobiDB-lite"/>
    </source>
</evidence>
<proteinExistence type="predicted"/>
<accession>A0ABR2Z8U7</accession>
<evidence type="ECO:0000313" key="2">
    <source>
        <dbReference type="EMBL" id="KAL0057713.1"/>
    </source>
</evidence>
<feature type="compositionally biased region" description="Basic residues" evidence="1">
    <location>
        <begin position="185"/>
        <end position="195"/>
    </location>
</feature>
<keyword evidence="3" id="KW-1185">Reference proteome</keyword>
<feature type="region of interest" description="Disordered" evidence="1">
    <location>
        <begin position="1"/>
        <end position="223"/>
    </location>
</feature>
<dbReference type="Proteomes" id="UP001437256">
    <property type="component" value="Unassembled WGS sequence"/>
</dbReference>